<comment type="caution">
    <text evidence="2">The sequence shown here is derived from an EMBL/GenBank/DDBJ whole genome shotgun (WGS) entry which is preliminary data.</text>
</comment>
<dbReference type="PANTHER" id="PTHR11803:SF39">
    <property type="entry name" value="2-IMINOBUTANOATE_2-IMINOPROPANOATE DEAMINASE"/>
    <property type="match status" value="1"/>
</dbReference>
<organism evidence="2 3">
    <name type="scientific">Orenia metallireducens</name>
    <dbReference type="NCBI Taxonomy" id="1413210"/>
    <lineage>
        <taxon>Bacteria</taxon>
        <taxon>Bacillati</taxon>
        <taxon>Bacillota</taxon>
        <taxon>Clostridia</taxon>
        <taxon>Halanaerobiales</taxon>
        <taxon>Halobacteroidaceae</taxon>
        <taxon>Orenia</taxon>
    </lineage>
</organism>
<evidence type="ECO:0000313" key="2">
    <source>
        <dbReference type="EMBL" id="OCL27020.1"/>
    </source>
</evidence>
<dbReference type="InterPro" id="IPR006175">
    <property type="entry name" value="YjgF/YER057c/UK114"/>
</dbReference>
<dbReference type="InterPro" id="IPR035959">
    <property type="entry name" value="RutC-like_sf"/>
</dbReference>
<comment type="similarity">
    <text evidence="1">Belongs to the RutC family.</text>
</comment>
<dbReference type="CDD" id="cd00448">
    <property type="entry name" value="YjgF_YER057c_UK114_family"/>
    <property type="match status" value="1"/>
</dbReference>
<dbReference type="PROSITE" id="PS01094">
    <property type="entry name" value="UPF0076"/>
    <property type="match status" value="1"/>
</dbReference>
<dbReference type="OrthoDB" id="9803101at2"/>
<reference evidence="3" key="1">
    <citation type="submission" date="2016-07" db="EMBL/GenBank/DDBJ databases">
        <authorList>
            <person name="Florea S."/>
            <person name="Webb J.S."/>
            <person name="Jaromczyk J."/>
            <person name="Schardl C.L."/>
        </authorList>
    </citation>
    <scope>NUCLEOTIDE SEQUENCE [LARGE SCALE GENOMIC DNA]</scope>
    <source>
        <strain evidence="3">Z6</strain>
    </source>
</reference>
<reference evidence="2 3" key="2">
    <citation type="submission" date="2016-08" db="EMBL/GenBank/DDBJ databases">
        <title>Orenia metallireducens sp. nov. strain Z6, a Novel Metal-reducing Firmicute from the Deep Subsurface.</title>
        <authorList>
            <person name="Maxim B.I."/>
            <person name="Kenneth K."/>
            <person name="Flynn T.M."/>
            <person name="Oloughlin E.J."/>
            <person name="Locke R.A."/>
            <person name="Weber J.R."/>
            <person name="Egan S.M."/>
            <person name="Mackie R.I."/>
            <person name="Cann I.K."/>
        </authorList>
    </citation>
    <scope>NUCLEOTIDE SEQUENCE [LARGE SCALE GENOMIC DNA]</scope>
    <source>
        <strain evidence="2 3">Z6</strain>
    </source>
</reference>
<protein>
    <submittedName>
        <fullName evidence="2">Reactive intermediate/imine deaminase</fullName>
    </submittedName>
</protein>
<dbReference type="EMBL" id="LWDV01000008">
    <property type="protein sequence ID" value="OCL27020.1"/>
    <property type="molecule type" value="Genomic_DNA"/>
</dbReference>
<dbReference type="InterPro" id="IPR006056">
    <property type="entry name" value="RidA"/>
</dbReference>
<dbReference type="GO" id="GO:0005829">
    <property type="term" value="C:cytosol"/>
    <property type="evidence" value="ECO:0007669"/>
    <property type="project" value="TreeGrafter"/>
</dbReference>
<accession>A0A1C0A9P7</accession>
<name>A0A1C0A9P7_9FIRM</name>
<keyword evidence="3" id="KW-1185">Reference proteome</keyword>
<sequence length="127" mass="13931">MGKRIIHTDQAPQAIGPYSQATELKGTLFVSGQIPINPATGELIEGDVEAQTKQVLENLKAILSEAGYDFKDVMKAEVFISDMNDFSQINEVYAEYFAKEPPARACVEVSRLPKDVKVEIALIAMKG</sequence>
<evidence type="ECO:0000256" key="1">
    <source>
        <dbReference type="ARBA" id="ARBA00010552"/>
    </source>
</evidence>
<dbReference type="PANTHER" id="PTHR11803">
    <property type="entry name" value="2-IMINOBUTANOATE/2-IMINOPROPANOATE DEAMINASE RIDA"/>
    <property type="match status" value="1"/>
</dbReference>
<dbReference type="Proteomes" id="UP000093514">
    <property type="component" value="Unassembled WGS sequence"/>
</dbReference>
<dbReference type="Pfam" id="PF01042">
    <property type="entry name" value="Ribonuc_L-PSP"/>
    <property type="match status" value="1"/>
</dbReference>
<dbReference type="NCBIfam" id="TIGR00004">
    <property type="entry name" value="Rid family detoxifying hydrolase"/>
    <property type="match status" value="1"/>
</dbReference>
<dbReference type="Gene3D" id="3.30.1330.40">
    <property type="entry name" value="RutC-like"/>
    <property type="match status" value="1"/>
</dbReference>
<dbReference type="InterPro" id="IPR019897">
    <property type="entry name" value="RidA_CS"/>
</dbReference>
<gene>
    <name evidence="2" type="ORF">U472_05915</name>
</gene>
<evidence type="ECO:0000313" key="3">
    <source>
        <dbReference type="Proteomes" id="UP000093514"/>
    </source>
</evidence>
<dbReference type="AlphaFoldDB" id="A0A1C0A9P7"/>
<dbReference type="GO" id="GO:0019239">
    <property type="term" value="F:deaminase activity"/>
    <property type="evidence" value="ECO:0007669"/>
    <property type="project" value="TreeGrafter"/>
</dbReference>
<proteinExistence type="inferred from homology"/>
<dbReference type="RefSeq" id="WP_068716489.1">
    <property type="nucleotide sequence ID" value="NZ_LWDV01000008.1"/>
</dbReference>
<dbReference type="FunFam" id="3.30.1330.40:FF:000001">
    <property type="entry name" value="L-PSP family endoribonuclease"/>
    <property type="match status" value="1"/>
</dbReference>
<dbReference type="SUPFAM" id="SSF55298">
    <property type="entry name" value="YjgF-like"/>
    <property type="match status" value="1"/>
</dbReference>